<evidence type="ECO:0000256" key="5">
    <source>
        <dbReference type="ARBA" id="ARBA00022833"/>
    </source>
</evidence>
<sequence>MDASKQTFSEANNTGASMYLSFDSTISSLAYKTLEATIDDLSMLSNMDNEEETVENSLDTHQNSTLEAIDSHLNYLDSVKGKDTQLQQSSMPKRILKEFNVVSSTPSKEQILRSVEVARGSSAERCIAFMEFNEEKETDGTTKNKENAVPAKEVVGNSQANIENVPMTTTDKSKSTANEEVDINKTEDVNKTTKANTEKTLNSQSGQNEENTLENKAINKRSSILKKPICEPDLLTNRPSRIAVNSNKRFSVNNFNVKTDIDKQITEIPKLMTKVLKIAEASTANKDKTTTSSTLDKRKSIMYNMKGRSSMLPSNTAIQAEKRPFAYTQRMSVLVKTTLNSPARKIARRSVFPASQLTHNLPLKPSRISMLPTSRGAPTTIATKYTNGAIKSITESTKQTLTNRKSIYPVEKLPKTTTTTTVVKAQNIFKPRQSTTAKPESSFTCNTCGCKFSIKSLLDAHKRSHEGDGLPAFVKKPTINALSTAPPVTQSNVANKCKYCDKKFALVRALHIHLLQNCPKIPPIEKRKLKFDEMDHVEKAQLPGFFHASTSNNNKVNNKTETLVQTKSVTKAQRSRSDLSSISLSSTDSANDKKALAEITMIAKNAAAVADGILPDMAPPSGRAIKKTAAHAGIHRTPNKSITCHTCKISFKCIMDHIHHNMVVHFKNLEVQNTNDNAQKTTK</sequence>
<feature type="domain" description="C2H2-type" evidence="12">
    <location>
        <begin position="443"/>
        <end position="470"/>
    </location>
</feature>
<evidence type="ECO:0000256" key="10">
    <source>
        <dbReference type="PROSITE-ProRule" id="PRU00042"/>
    </source>
</evidence>
<keyword evidence="3" id="KW-0677">Repeat</keyword>
<proteinExistence type="predicted"/>
<evidence type="ECO:0000256" key="1">
    <source>
        <dbReference type="ARBA" id="ARBA00004123"/>
    </source>
</evidence>
<keyword evidence="8" id="KW-0804">Transcription</keyword>
<dbReference type="GO" id="GO:0008270">
    <property type="term" value="F:zinc ion binding"/>
    <property type="evidence" value="ECO:0007669"/>
    <property type="project" value="UniProtKB-KW"/>
</dbReference>
<dbReference type="InterPro" id="IPR013087">
    <property type="entry name" value="Znf_C2H2_type"/>
</dbReference>
<feature type="compositionally biased region" description="Basic and acidic residues" evidence="11">
    <location>
        <begin position="182"/>
        <end position="191"/>
    </location>
</feature>
<evidence type="ECO:0000313" key="14">
    <source>
        <dbReference type="Proteomes" id="UP000606786"/>
    </source>
</evidence>
<dbReference type="AlphaFoldDB" id="A0A811U1G2"/>
<feature type="compositionally biased region" description="Polar residues" evidence="11">
    <location>
        <begin position="156"/>
        <end position="178"/>
    </location>
</feature>
<gene>
    <name evidence="13" type="ORF">CCAP1982_LOCUS1729</name>
</gene>
<keyword evidence="7" id="KW-0238">DNA-binding</keyword>
<dbReference type="Proteomes" id="UP000606786">
    <property type="component" value="Unassembled WGS sequence"/>
</dbReference>
<keyword evidence="5" id="KW-0862">Zinc</keyword>
<reference evidence="13" key="1">
    <citation type="submission" date="2020-11" db="EMBL/GenBank/DDBJ databases">
        <authorList>
            <person name="Whitehead M."/>
        </authorList>
    </citation>
    <scope>NUCLEOTIDE SEQUENCE</scope>
    <source>
        <strain evidence="13">EGII</strain>
    </source>
</reference>
<dbReference type="GO" id="GO:0010468">
    <property type="term" value="P:regulation of gene expression"/>
    <property type="evidence" value="ECO:0007669"/>
    <property type="project" value="TreeGrafter"/>
</dbReference>
<dbReference type="OrthoDB" id="8020061at2759"/>
<evidence type="ECO:0000256" key="8">
    <source>
        <dbReference type="ARBA" id="ARBA00023163"/>
    </source>
</evidence>
<keyword evidence="14" id="KW-1185">Reference proteome</keyword>
<dbReference type="Gene3D" id="3.30.160.60">
    <property type="entry name" value="Classic Zinc Finger"/>
    <property type="match status" value="1"/>
</dbReference>
<evidence type="ECO:0000259" key="12">
    <source>
        <dbReference type="PROSITE" id="PS50157"/>
    </source>
</evidence>
<evidence type="ECO:0000313" key="13">
    <source>
        <dbReference type="EMBL" id="CAD6992894.1"/>
    </source>
</evidence>
<name>A0A811U1G2_CERCA</name>
<evidence type="ECO:0000256" key="11">
    <source>
        <dbReference type="SAM" id="MobiDB-lite"/>
    </source>
</evidence>
<dbReference type="InterPro" id="IPR036236">
    <property type="entry name" value="Znf_C2H2_sf"/>
</dbReference>
<dbReference type="GO" id="GO:0003677">
    <property type="term" value="F:DNA binding"/>
    <property type="evidence" value="ECO:0007669"/>
    <property type="project" value="UniProtKB-KW"/>
</dbReference>
<accession>A0A811U1G2</accession>
<dbReference type="PANTHER" id="PTHR16515:SF49">
    <property type="entry name" value="GASTRULA ZINC FINGER PROTEIN XLCGF49.1-LIKE-RELATED"/>
    <property type="match status" value="1"/>
</dbReference>
<evidence type="ECO:0000256" key="9">
    <source>
        <dbReference type="ARBA" id="ARBA00023242"/>
    </source>
</evidence>
<evidence type="ECO:0000256" key="2">
    <source>
        <dbReference type="ARBA" id="ARBA00022723"/>
    </source>
</evidence>
<keyword evidence="6" id="KW-0805">Transcription regulation</keyword>
<dbReference type="PROSITE" id="PS00028">
    <property type="entry name" value="ZINC_FINGER_C2H2_1"/>
    <property type="match status" value="1"/>
</dbReference>
<dbReference type="EMBL" id="CAJHJT010000001">
    <property type="protein sequence ID" value="CAD6992894.1"/>
    <property type="molecule type" value="Genomic_DNA"/>
</dbReference>
<organism evidence="13 14">
    <name type="scientific">Ceratitis capitata</name>
    <name type="common">Mediterranean fruit fly</name>
    <name type="synonym">Tephritis capitata</name>
    <dbReference type="NCBI Taxonomy" id="7213"/>
    <lineage>
        <taxon>Eukaryota</taxon>
        <taxon>Metazoa</taxon>
        <taxon>Ecdysozoa</taxon>
        <taxon>Arthropoda</taxon>
        <taxon>Hexapoda</taxon>
        <taxon>Insecta</taxon>
        <taxon>Pterygota</taxon>
        <taxon>Neoptera</taxon>
        <taxon>Endopterygota</taxon>
        <taxon>Diptera</taxon>
        <taxon>Brachycera</taxon>
        <taxon>Muscomorpha</taxon>
        <taxon>Tephritoidea</taxon>
        <taxon>Tephritidae</taxon>
        <taxon>Ceratitis</taxon>
        <taxon>Ceratitis</taxon>
    </lineage>
</organism>
<comment type="subcellular location">
    <subcellularLocation>
        <location evidence="1">Nucleus</location>
    </subcellularLocation>
</comment>
<dbReference type="InterPro" id="IPR050331">
    <property type="entry name" value="Zinc_finger"/>
</dbReference>
<feature type="compositionally biased region" description="Basic and acidic residues" evidence="11">
    <location>
        <begin position="136"/>
        <end position="146"/>
    </location>
</feature>
<dbReference type="SUPFAM" id="SSF57667">
    <property type="entry name" value="beta-beta-alpha zinc fingers"/>
    <property type="match status" value="1"/>
</dbReference>
<keyword evidence="9" id="KW-0539">Nucleus</keyword>
<protein>
    <submittedName>
        <fullName evidence="13">(Mediterranean fruit fly) hypothetical protein</fullName>
    </submittedName>
</protein>
<evidence type="ECO:0000256" key="7">
    <source>
        <dbReference type="ARBA" id="ARBA00023125"/>
    </source>
</evidence>
<dbReference type="SMART" id="SM00355">
    <property type="entry name" value="ZnF_C2H2"/>
    <property type="match status" value="3"/>
</dbReference>
<keyword evidence="2" id="KW-0479">Metal-binding</keyword>
<dbReference type="PROSITE" id="PS50157">
    <property type="entry name" value="ZINC_FINGER_C2H2_2"/>
    <property type="match status" value="1"/>
</dbReference>
<evidence type="ECO:0000256" key="6">
    <source>
        <dbReference type="ARBA" id="ARBA00023015"/>
    </source>
</evidence>
<dbReference type="KEGG" id="ccat:101454378"/>
<keyword evidence="4 10" id="KW-0863">Zinc-finger</keyword>
<dbReference type="GO" id="GO:0005634">
    <property type="term" value="C:nucleus"/>
    <property type="evidence" value="ECO:0007669"/>
    <property type="project" value="UniProtKB-SubCell"/>
</dbReference>
<feature type="compositionally biased region" description="Polar residues" evidence="11">
    <location>
        <begin position="192"/>
        <end position="210"/>
    </location>
</feature>
<comment type="caution">
    <text evidence="13">The sequence shown here is derived from an EMBL/GenBank/DDBJ whole genome shotgun (WGS) entry which is preliminary data.</text>
</comment>
<feature type="region of interest" description="Disordered" evidence="11">
    <location>
        <begin position="136"/>
        <end position="219"/>
    </location>
</feature>
<dbReference type="PANTHER" id="PTHR16515">
    <property type="entry name" value="PR DOMAIN ZINC FINGER PROTEIN"/>
    <property type="match status" value="1"/>
</dbReference>
<evidence type="ECO:0000256" key="3">
    <source>
        <dbReference type="ARBA" id="ARBA00022737"/>
    </source>
</evidence>
<evidence type="ECO:0000256" key="4">
    <source>
        <dbReference type="ARBA" id="ARBA00022771"/>
    </source>
</evidence>